<dbReference type="RefSeq" id="XP_040774374.1">
    <property type="nucleotide sequence ID" value="XM_040917533.1"/>
</dbReference>
<gene>
    <name evidence="1" type="ORF">M406DRAFT_262729</name>
</gene>
<dbReference type="EMBL" id="MU032349">
    <property type="protein sequence ID" value="KAF3763413.1"/>
    <property type="molecule type" value="Genomic_DNA"/>
</dbReference>
<dbReference type="OrthoDB" id="4500473at2759"/>
<protein>
    <submittedName>
        <fullName evidence="1">Uncharacterized protein</fullName>
    </submittedName>
</protein>
<comment type="caution">
    <text evidence="1">The sequence shown here is derived from an EMBL/GenBank/DDBJ whole genome shotgun (WGS) entry which is preliminary data.</text>
</comment>
<keyword evidence="2" id="KW-1185">Reference proteome</keyword>
<dbReference type="GeneID" id="63834662"/>
<accession>A0A9P5CLT4</accession>
<name>A0A9P5CLT4_CRYP1</name>
<evidence type="ECO:0000313" key="2">
    <source>
        <dbReference type="Proteomes" id="UP000803844"/>
    </source>
</evidence>
<reference evidence="1" key="1">
    <citation type="journal article" date="2020" name="Phytopathology">
        <title>Genome sequence of the chestnut blight fungus Cryphonectria parasitica EP155: A fundamental resource for an archetypical invasive plant pathogen.</title>
        <authorList>
            <person name="Crouch J.A."/>
            <person name="Dawe A."/>
            <person name="Aerts A."/>
            <person name="Barry K."/>
            <person name="Churchill A.C.L."/>
            <person name="Grimwood J."/>
            <person name="Hillman B."/>
            <person name="Milgroom M.G."/>
            <person name="Pangilinan J."/>
            <person name="Smith M."/>
            <person name="Salamov A."/>
            <person name="Schmutz J."/>
            <person name="Yadav J."/>
            <person name="Grigoriev I.V."/>
            <person name="Nuss D."/>
        </authorList>
    </citation>
    <scope>NUCLEOTIDE SEQUENCE</scope>
    <source>
        <strain evidence="1">EP155</strain>
    </source>
</reference>
<dbReference type="AlphaFoldDB" id="A0A9P5CLT4"/>
<sequence length="273" mass="29819">MARSKRWILTKSCDYQPGGSLQLGQILAKPKYPSHALQPAGPLPLPQGLIVEHTSCEDLDVRVNDELAAHFDAWASFYLVSTNTEAVSTRSKSFSWHFDKLDSITMTPSLDYVRAAMGHGDVPASLKKWSFSMRVYMVTGVRIVSGARISRSNEAEARLSGSAQVSLNTGIDPVGAGAGLGSKSSHAESVGRTSDFVFAYRLNEIRYRGKITHEPYNGGELSSTEAKGPSRPEIIVDGFEVLGICEDSWKGNARDFDQVTIASHEDLECYLSK</sequence>
<dbReference type="Proteomes" id="UP000803844">
    <property type="component" value="Unassembled WGS sequence"/>
</dbReference>
<organism evidence="1 2">
    <name type="scientific">Cryphonectria parasitica (strain ATCC 38755 / EP155)</name>
    <dbReference type="NCBI Taxonomy" id="660469"/>
    <lineage>
        <taxon>Eukaryota</taxon>
        <taxon>Fungi</taxon>
        <taxon>Dikarya</taxon>
        <taxon>Ascomycota</taxon>
        <taxon>Pezizomycotina</taxon>
        <taxon>Sordariomycetes</taxon>
        <taxon>Sordariomycetidae</taxon>
        <taxon>Diaporthales</taxon>
        <taxon>Cryphonectriaceae</taxon>
        <taxon>Cryphonectria-Endothia species complex</taxon>
        <taxon>Cryphonectria</taxon>
    </lineage>
</organism>
<proteinExistence type="predicted"/>
<evidence type="ECO:0000313" key="1">
    <source>
        <dbReference type="EMBL" id="KAF3763413.1"/>
    </source>
</evidence>